<dbReference type="PANTHER" id="PTHR24421:SF10">
    <property type="entry name" value="NITRATE_NITRITE SENSOR PROTEIN NARQ"/>
    <property type="match status" value="1"/>
</dbReference>
<feature type="transmembrane region" description="Helical" evidence="10">
    <location>
        <begin position="6"/>
        <end position="26"/>
    </location>
</feature>
<keyword evidence="10" id="KW-1133">Transmembrane helix</keyword>
<keyword evidence="7" id="KW-0067">ATP-binding</keyword>
<dbReference type="EC" id="2.7.13.3" evidence="2"/>
<feature type="domain" description="Histidine kinase/HSP90-like ATPase" evidence="11">
    <location>
        <begin position="171"/>
        <end position="258"/>
    </location>
</feature>
<dbReference type="CDD" id="cd16917">
    <property type="entry name" value="HATPase_UhpB-NarQ-NarX-like"/>
    <property type="match status" value="1"/>
</dbReference>
<evidence type="ECO:0000313" key="14">
    <source>
        <dbReference type="Proteomes" id="UP000618319"/>
    </source>
</evidence>
<dbReference type="InterPro" id="IPR050482">
    <property type="entry name" value="Sensor_HK_TwoCompSys"/>
</dbReference>
<dbReference type="SUPFAM" id="SSF55874">
    <property type="entry name" value="ATPase domain of HSP90 chaperone/DNA topoisomerase II/histidine kinase"/>
    <property type="match status" value="1"/>
</dbReference>
<evidence type="ECO:0000256" key="9">
    <source>
        <dbReference type="SAM" id="Coils"/>
    </source>
</evidence>
<dbReference type="Gene3D" id="1.20.5.1930">
    <property type="match status" value="1"/>
</dbReference>
<dbReference type="PANTHER" id="PTHR24421">
    <property type="entry name" value="NITRATE/NITRITE SENSOR PROTEIN NARX-RELATED"/>
    <property type="match status" value="1"/>
</dbReference>
<evidence type="ECO:0000256" key="2">
    <source>
        <dbReference type="ARBA" id="ARBA00012438"/>
    </source>
</evidence>
<evidence type="ECO:0000256" key="10">
    <source>
        <dbReference type="SAM" id="Phobius"/>
    </source>
</evidence>
<evidence type="ECO:0000256" key="1">
    <source>
        <dbReference type="ARBA" id="ARBA00000085"/>
    </source>
</evidence>
<keyword evidence="4" id="KW-0808">Transferase</keyword>
<proteinExistence type="predicted"/>
<dbReference type="RefSeq" id="WP_196940014.1">
    <property type="nucleotide sequence ID" value="NZ_MU158690.1"/>
</dbReference>
<gene>
    <name evidence="13" type="ORF">C4F40_15290</name>
</gene>
<keyword evidence="3" id="KW-0597">Phosphoprotein</keyword>
<keyword evidence="5" id="KW-0547">Nucleotide-binding</keyword>
<reference evidence="13 14" key="1">
    <citation type="submission" date="2018-02" db="EMBL/GenBank/DDBJ databases">
        <title>Sphingobacterium KA21.</title>
        <authorList>
            <person name="Vasarhelyi B.M."/>
            <person name="Deshmukh S."/>
            <person name="Balint B."/>
            <person name="Kukolya J."/>
        </authorList>
    </citation>
    <scope>NUCLEOTIDE SEQUENCE [LARGE SCALE GENOMIC DNA]</scope>
    <source>
        <strain evidence="13 14">Ka21</strain>
    </source>
</reference>
<dbReference type="Proteomes" id="UP000618319">
    <property type="component" value="Unassembled WGS sequence"/>
</dbReference>
<comment type="catalytic activity">
    <reaction evidence="1">
        <text>ATP + protein L-histidine = ADP + protein N-phospho-L-histidine.</text>
        <dbReference type="EC" id="2.7.13.3"/>
    </reaction>
</comment>
<evidence type="ECO:0000259" key="12">
    <source>
        <dbReference type="Pfam" id="PF07730"/>
    </source>
</evidence>
<evidence type="ECO:0000256" key="8">
    <source>
        <dbReference type="ARBA" id="ARBA00023012"/>
    </source>
</evidence>
<keyword evidence="6" id="KW-0418">Kinase</keyword>
<evidence type="ECO:0000256" key="3">
    <source>
        <dbReference type="ARBA" id="ARBA00022553"/>
    </source>
</evidence>
<accession>A0ABR9TBS0</accession>
<evidence type="ECO:0000256" key="4">
    <source>
        <dbReference type="ARBA" id="ARBA00022679"/>
    </source>
</evidence>
<dbReference type="EMBL" id="PSKQ01000023">
    <property type="protein sequence ID" value="MBE8722092.1"/>
    <property type="molecule type" value="Genomic_DNA"/>
</dbReference>
<keyword evidence="14" id="KW-1185">Reference proteome</keyword>
<organism evidence="13 14">
    <name type="scientific">Sphingobacterium pedocola</name>
    <dbReference type="NCBI Taxonomy" id="2082722"/>
    <lineage>
        <taxon>Bacteria</taxon>
        <taxon>Pseudomonadati</taxon>
        <taxon>Bacteroidota</taxon>
        <taxon>Sphingobacteriia</taxon>
        <taxon>Sphingobacteriales</taxon>
        <taxon>Sphingobacteriaceae</taxon>
        <taxon>Sphingobacterium</taxon>
    </lineage>
</organism>
<comment type="caution">
    <text evidence="13">The sequence shown here is derived from an EMBL/GenBank/DDBJ whole genome shotgun (WGS) entry which is preliminary data.</text>
</comment>
<evidence type="ECO:0000259" key="11">
    <source>
        <dbReference type="Pfam" id="PF02518"/>
    </source>
</evidence>
<evidence type="ECO:0000313" key="13">
    <source>
        <dbReference type="EMBL" id="MBE8722092.1"/>
    </source>
</evidence>
<protein>
    <recommendedName>
        <fullName evidence="2">histidine kinase</fullName>
        <ecNumber evidence="2">2.7.13.3</ecNumber>
    </recommendedName>
</protein>
<dbReference type="Gene3D" id="3.30.565.10">
    <property type="entry name" value="Histidine kinase-like ATPase, C-terminal domain"/>
    <property type="match status" value="1"/>
</dbReference>
<keyword evidence="8" id="KW-0902">Two-component regulatory system</keyword>
<keyword evidence="10" id="KW-0812">Transmembrane</keyword>
<evidence type="ECO:0000256" key="7">
    <source>
        <dbReference type="ARBA" id="ARBA00022840"/>
    </source>
</evidence>
<feature type="coiled-coil region" evidence="9">
    <location>
        <begin position="41"/>
        <end position="91"/>
    </location>
</feature>
<keyword evidence="9" id="KW-0175">Coiled coil</keyword>
<dbReference type="InterPro" id="IPR011712">
    <property type="entry name" value="Sig_transdc_His_kin_sub3_dim/P"/>
</dbReference>
<sequence>MQTNQSWVISFFLFFLLKAVAAYLYIRHRGKQAKETIRSLNDAADIQIALMEEARDQARRDEQQRIAQRLHDELAGTLASIKNRMEIINEELSDDSKTDDLAYLNSLVHHAYKQVRHRSHRLYEHALQVDEHRFAGYIDDMAKSAFPSKQYCYSIYLDPDSLSETSFELRSEIIQIIREAFTNILKHANANEVNLLLYRENSHIVLYVQDNGTTFKAKTRQRKELGITNIENRIRSLGGSLLIALTEEGTRLTIHFPL</sequence>
<dbReference type="InterPro" id="IPR003594">
    <property type="entry name" value="HATPase_dom"/>
</dbReference>
<feature type="domain" description="Signal transduction histidine kinase subgroup 3 dimerisation and phosphoacceptor" evidence="12">
    <location>
        <begin position="62"/>
        <end position="126"/>
    </location>
</feature>
<evidence type="ECO:0000256" key="6">
    <source>
        <dbReference type="ARBA" id="ARBA00022777"/>
    </source>
</evidence>
<evidence type="ECO:0000256" key="5">
    <source>
        <dbReference type="ARBA" id="ARBA00022741"/>
    </source>
</evidence>
<keyword evidence="10" id="KW-0472">Membrane</keyword>
<dbReference type="Pfam" id="PF02518">
    <property type="entry name" value="HATPase_c"/>
    <property type="match status" value="1"/>
</dbReference>
<name>A0ABR9TBS0_9SPHI</name>
<dbReference type="InterPro" id="IPR036890">
    <property type="entry name" value="HATPase_C_sf"/>
</dbReference>
<dbReference type="Pfam" id="PF07730">
    <property type="entry name" value="HisKA_3"/>
    <property type="match status" value="1"/>
</dbReference>